<evidence type="ECO:0000313" key="2">
    <source>
        <dbReference type="EMBL" id="QJA64155.1"/>
    </source>
</evidence>
<protein>
    <recommendedName>
        <fullName evidence="5">Portal protein</fullName>
    </recommendedName>
</protein>
<proteinExistence type="predicted"/>
<dbReference type="AlphaFoldDB" id="A0A6M3KLF1"/>
<organism evidence="3">
    <name type="scientific">viral metagenome</name>
    <dbReference type="NCBI Taxonomy" id="1070528"/>
    <lineage>
        <taxon>unclassified sequences</taxon>
        <taxon>metagenomes</taxon>
        <taxon>organismal metagenomes</taxon>
    </lineage>
</organism>
<evidence type="ECO:0000313" key="4">
    <source>
        <dbReference type="EMBL" id="QJH96436.1"/>
    </source>
</evidence>
<evidence type="ECO:0000313" key="3">
    <source>
        <dbReference type="EMBL" id="QJA82461.1"/>
    </source>
</evidence>
<feature type="region of interest" description="Disordered" evidence="1">
    <location>
        <begin position="667"/>
        <end position="687"/>
    </location>
</feature>
<dbReference type="Pfam" id="PF16510">
    <property type="entry name" value="P22_portal"/>
    <property type="match status" value="1"/>
</dbReference>
<dbReference type="EMBL" id="MT141514">
    <property type="protein sequence ID" value="QJA64155.1"/>
    <property type="molecule type" value="Genomic_DNA"/>
</dbReference>
<sequence>MSEGAGLRVIPSNKPQRVGRIHDCIRLGYSEMTEWARKALKGRRYFAGHQWGDMLTAQQSRRIRMTHNVIRDDLEKKIARVEEADLVMETHGRGGEDWQLGQGWRDLLAWWRDWHGEFHDSAGEVHRKAWTDMHVVGDGFVWPVWDPNEEDGLGMVVLEYGCPFHTCWTPGGNSVQLRDRNTFWVARFEPCDIDLLEQEFPKLKGQIKADVPRFFADRGQMEAQFPKYQTPQGVDPGSWYTRMNQAYRMEFWEKRAKKVNRYLLDGRLASVTTPDGRRVEMTDETYDKLKSKAEKEQFEVVSIDDYELWQSVVIGDHMPMERLSDYDATKGGHGRFPLARFAASWDPDQTHSRGEVEPLLGYQDLINQSLTYYAESMFIGNSQLLWYTRGSMPQSEERKLENFGQAAVQRVRGYPGMMPPQFVSSAGQAPALFQSMAEYLTALKEKYGSSVTNVHRAAPEYDMSGKAIQELMAEADLASVKLRKGIESGLAQETYLVIALMMQNMRANRMIRITPKAGQEGYNLYVGTDKDRISQAKGLQRVPGTEDEYQTQGAKPQRARVLQINDQDVLKFDVRLTLEVNKARTKADNLKLAMALMQYTGGAGGIAMVKWLADIMEAPNKDALFEALDEADGQAKMARMVQELQDQTGVSIQDAFAAAQMVAAGPKAGAPGMPPGGNGRAQPAMAG</sequence>
<evidence type="ECO:0000256" key="1">
    <source>
        <dbReference type="SAM" id="MobiDB-lite"/>
    </source>
</evidence>
<dbReference type="EMBL" id="MT144651">
    <property type="protein sequence ID" value="QJH96436.1"/>
    <property type="molecule type" value="Genomic_DNA"/>
</dbReference>
<gene>
    <name evidence="3" type="ORF">MM415A00402_0014</name>
    <name evidence="2" type="ORF">MM415B00534_0014</name>
    <name evidence="4" type="ORF">TM448B00727_0014</name>
</gene>
<evidence type="ECO:0008006" key="5">
    <source>
        <dbReference type="Google" id="ProtNLM"/>
    </source>
</evidence>
<name>A0A6M3KLF1_9ZZZZ</name>
<reference evidence="3" key="1">
    <citation type="submission" date="2020-03" db="EMBL/GenBank/DDBJ databases">
        <title>The deep terrestrial virosphere.</title>
        <authorList>
            <person name="Holmfeldt K."/>
            <person name="Nilsson E."/>
            <person name="Simone D."/>
            <person name="Lopez-Fernandez M."/>
            <person name="Wu X."/>
            <person name="de Brujin I."/>
            <person name="Lundin D."/>
            <person name="Andersson A."/>
            <person name="Bertilsson S."/>
            <person name="Dopson M."/>
        </authorList>
    </citation>
    <scope>NUCLEOTIDE SEQUENCE</scope>
    <source>
        <strain evidence="3">MM415A00402</strain>
        <strain evidence="2">MM415B00534</strain>
        <strain evidence="4">TM448B00727</strain>
    </source>
</reference>
<dbReference type="InterPro" id="IPR032427">
    <property type="entry name" value="P22_portal"/>
</dbReference>
<accession>A0A6M3KLF1</accession>
<dbReference type="EMBL" id="MT142488">
    <property type="protein sequence ID" value="QJA82461.1"/>
    <property type="molecule type" value="Genomic_DNA"/>
</dbReference>